<dbReference type="InterPro" id="IPR001916">
    <property type="entry name" value="Glyco_hydro_22"/>
</dbReference>
<proteinExistence type="predicted"/>
<dbReference type="Gene3D" id="1.10.530.10">
    <property type="match status" value="1"/>
</dbReference>
<dbReference type="Proteomes" id="UP000054937">
    <property type="component" value="Unassembled WGS sequence"/>
</dbReference>
<dbReference type="OrthoDB" id="17373at2759"/>
<dbReference type="EMBL" id="LDAU01000183">
    <property type="protein sequence ID" value="KRX00650.1"/>
    <property type="molecule type" value="Genomic_DNA"/>
</dbReference>
<organism evidence="3 4">
    <name type="scientific">Pseudocohnilembus persalinus</name>
    <name type="common">Ciliate</name>
    <dbReference type="NCBI Taxonomy" id="266149"/>
    <lineage>
        <taxon>Eukaryota</taxon>
        <taxon>Sar</taxon>
        <taxon>Alveolata</taxon>
        <taxon>Ciliophora</taxon>
        <taxon>Intramacronucleata</taxon>
        <taxon>Oligohymenophorea</taxon>
        <taxon>Scuticociliatia</taxon>
        <taxon>Philasterida</taxon>
        <taxon>Pseudocohnilembidae</taxon>
        <taxon>Pseudocohnilembus</taxon>
    </lineage>
</organism>
<keyword evidence="1" id="KW-0732">Signal</keyword>
<comment type="caution">
    <text evidence="3">The sequence shown here is derived from an EMBL/GenBank/DDBJ whole genome shotgun (WGS) entry which is preliminary data.</text>
</comment>
<evidence type="ECO:0000313" key="3">
    <source>
        <dbReference type="EMBL" id="KRX00650.1"/>
    </source>
</evidence>
<evidence type="ECO:0000313" key="4">
    <source>
        <dbReference type="Proteomes" id="UP000054937"/>
    </source>
</evidence>
<feature type="domain" description="Transglycosylase SLT" evidence="2">
    <location>
        <begin position="63"/>
        <end position="126"/>
    </location>
</feature>
<dbReference type="InParanoid" id="A0A0V0QEK3"/>
<evidence type="ECO:0000259" key="2">
    <source>
        <dbReference type="Pfam" id="PF18896"/>
    </source>
</evidence>
<dbReference type="InterPro" id="IPR023346">
    <property type="entry name" value="Lysozyme-like_dom_sf"/>
</dbReference>
<feature type="signal peptide" evidence="1">
    <location>
        <begin position="1"/>
        <end position="16"/>
    </location>
</feature>
<feature type="chain" id="PRO_5006867414" evidence="1">
    <location>
        <begin position="17"/>
        <end position="136"/>
    </location>
</feature>
<dbReference type="PROSITE" id="PS51348">
    <property type="entry name" value="GLYCOSYL_HYDROL_F22_2"/>
    <property type="match status" value="1"/>
</dbReference>
<dbReference type="SUPFAM" id="SSF53955">
    <property type="entry name" value="Lysozyme-like"/>
    <property type="match status" value="1"/>
</dbReference>
<dbReference type="Pfam" id="PF18896">
    <property type="entry name" value="SLT_3"/>
    <property type="match status" value="1"/>
</dbReference>
<name>A0A0V0QEK3_PSEPJ</name>
<reference evidence="3 4" key="1">
    <citation type="journal article" date="2015" name="Sci. Rep.">
        <title>Genome of the facultative scuticociliatosis pathogen Pseudocohnilembus persalinus provides insight into its virulence through horizontal gene transfer.</title>
        <authorList>
            <person name="Xiong J."/>
            <person name="Wang G."/>
            <person name="Cheng J."/>
            <person name="Tian M."/>
            <person name="Pan X."/>
            <person name="Warren A."/>
            <person name="Jiang C."/>
            <person name="Yuan D."/>
            <person name="Miao W."/>
        </authorList>
    </citation>
    <scope>NUCLEOTIDE SEQUENCE [LARGE SCALE GENOMIC DNA]</scope>
    <source>
        <strain evidence="3">36N120E</strain>
    </source>
</reference>
<evidence type="ECO:0000256" key="1">
    <source>
        <dbReference type="SAM" id="SignalP"/>
    </source>
</evidence>
<sequence>MKIIIILLSLVAIVFTNTCGGNCPSNDCDSCPCGTEQKPLDINNWCAQHDWDQQCCQCIVQHESGGNSHAMNENTDGSYDVGLWQINDYNWGVCNSGNIPCDPQENLNCAIDVYNWGEQTWKFWVTCEVCGCCNHN</sequence>
<accession>A0A0V0QEK3</accession>
<keyword evidence="4" id="KW-1185">Reference proteome</keyword>
<dbReference type="InterPro" id="IPR043992">
    <property type="entry name" value="SLT_3"/>
</dbReference>
<dbReference type="OMA" id="HAMNENT"/>
<gene>
    <name evidence="3" type="ORF">PPERSA_00877</name>
</gene>
<dbReference type="AlphaFoldDB" id="A0A0V0QEK3"/>
<protein>
    <submittedName>
        <fullName evidence="3">Lysozyme-like domain</fullName>
    </submittedName>
</protein>